<dbReference type="AlphaFoldDB" id="A0A6J3EVC6"/>
<keyword evidence="2" id="KW-1185">Reference proteome</keyword>
<dbReference type="GO" id="GO:0008307">
    <property type="term" value="F:structural constituent of muscle"/>
    <property type="evidence" value="ECO:0007669"/>
    <property type="project" value="TreeGrafter"/>
</dbReference>
<dbReference type="CTD" id="8048"/>
<accession>A0A6J3EVC6</accession>
<evidence type="ECO:0000313" key="2">
    <source>
        <dbReference type="Proteomes" id="UP000504640"/>
    </source>
</evidence>
<dbReference type="Proteomes" id="UP000504640">
    <property type="component" value="Unplaced"/>
</dbReference>
<dbReference type="PANTHER" id="PTHR24215">
    <property type="entry name" value="RHO-GTPASE-ACTIVATING PROTEIN LRG1"/>
    <property type="match status" value="1"/>
</dbReference>
<dbReference type="GeneID" id="116525218"/>
<protein>
    <submittedName>
        <fullName evidence="3">Cysteine and glycine-rich protein 3 isoform X2</fullName>
    </submittedName>
</protein>
<name>A0A6J3EVC6_SAPAP</name>
<sequence length="171" mass="18887">MPNWGGGAKCGACEKTVYHAEEIQCNGRSFHKTCFHCSPQSLHAQPPPATLPSSLPNLESPRSALDVASQSMLLRRSWEVASLGTRPVSAVPSVGRVWNPQMSLIKMENFIAKFAMPKILAPRVLGLEALHNKWKRKNEEVHHFSDFFASSKHLPSNPAEMDTFPQTASPV</sequence>
<dbReference type="PANTHER" id="PTHR24215:SF1">
    <property type="entry name" value="CYSTEINE AND GLYCINE-RICH PROTEIN 3"/>
    <property type="match status" value="1"/>
</dbReference>
<dbReference type="RefSeq" id="XP_032096856.1">
    <property type="nucleotide sequence ID" value="XM_032240965.1"/>
</dbReference>
<dbReference type="Gene3D" id="2.10.110.10">
    <property type="entry name" value="Cysteine Rich Protein"/>
    <property type="match status" value="1"/>
</dbReference>
<dbReference type="GO" id="GO:0030018">
    <property type="term" value="C:Z disc"/>
    <property type="evidence" value="ECO:0007669"/>
    <property type="project" value="TreeGrafter"/>
</dbReference>
<dbReference type="GO" id="GO:0042805">
    <property type="term" value="F:actinin binding"/>
    <property type="evidence" value="ECO:0007669"/>
    <property type="project" value="TreeGrafter"/>
</dbReference>
<proteinExistence type="predicted"/>
<dbReference type="GO" id="GO:0060537">
    <property type="term" value="P:muscle tissue development"/>
    <property type="evidence" value="ECO:0007669"/>
    <property type="project" value="TreeGrafter"/>
</dbReference>
<dbReference type="GO" id="GO:0045214">
    <property type="term" value="P:sarcomere organization"/>
    <property type="evidence" value="ECO:0007669"/>
    <property type="project" value="TreeGrafter"/>
</dbReference>
<dbReference type="SUPFAM" id="SSF57716">
    <property type="entry name" value="Glucocorticoid receptor-like (DNA-binding domain)"/>
    <property type="match status" value="1"/>
</dbReference>
<dbReference type="GO" id="GO:0005634">
    <property type="term" value="C:nucleus"/>
    <property type="evidence" value="ECO:0007669"/>
    <property type="project" value="TreeGrafter"/>
</dbReference>
<keyword evidence="1" id="KW-0677">Repeat</keyword>
<organism evidence="2 3">
    <name type="scientific">Sapajus apella</name>
    <name type="common">Brown-capped capuchin</name>
    <name type="synonym">Cebus apella</name>
    <dbReference type="NCBI Taxonomy" id="9515"/>
    <lineage>
        <taxon>Eukaryota</taxon>
        <taxon>Metazoa</taxon>
        <taxon>Chordata</taxon>
        <taxon>Craniata</taxon>
        <taxon>Vertebrata</taxon>
        <taxon>Euteleostomi</taxon>
        <taxon>Mammalia</taxon>
        <taxon>Eutheria</taxon>
        <taxon>Euarchontoglires</taxon>
        <taxon>Primates</taxon>
        <taxon>Haplorrhini</taxon>
        <taxon>Platyrrhini</taxon>
        <taxon>Cebidae</taxon>
        <taxon>Cebinae</taxon>
        <taxon>Sapajus</taxon>
    </lineage>
</organism>
<gene>
    <name evidence="3" type="primary">CSRP3</name>
</gene>
<dbReference type="GO" id="GO:0060048">
    <property type="term" value="P:cardiac muscle contraction"/>
    <property type="evidence" value="ECO:0007669"/>
    <property type="project" value="TreeGrafter"/>
</dbReference>
<evidence type="ECO:0000313" key="3">
    <source>
        <dbReference type="RefSeq" id="XP_032096856.1"/>
    </source>
</evidence>
<reference evidence="3" key="1">
    <citation type="submission" date="2025-08" db="UniProtKB">
        <authorList>
            <consortium name="RefSeq"/>
        </authorList>
    </citation>
    <scope>IDENTIFICATION</scope>
    <source>
        <tissue evidence="3">Blood</tissue>
    </source>
</reference>
<evidence type="ECO:0000256" key="1">
    <source>
        <dbReference type="ARBA" id="ARBA00022737"/>
    </source>
</evidence>